<organism evidence="2 3">
    <name type="scientific">Hydnum rufescens UP504</name>
    <dbReference type="NCBI Taxonomy" id="1448309"/>
    <lineage>
        <taxon>Eukaryota</taxon>
        <taxon>Fungi</taxon>
        <taxon>Dikarya</taxon>
        <taxon>Basidiomycota</taxon>
        <taxon>Agaricomycotina</taxon>
        <taxon>Agaricomycetes</taxon>
        <taxon>Cantharellales</taxon>
        <taxon>Hydnaceae</taxon>
        <taxon>Hydnum</taxon>
    </lineage>
</organism>
<gene>
    <name evidence="2" type="ORF">BS47DRAFT_1352545</name>
</gene>
<evidence type="ECO:0000313" key="2">
    <source>
        <dbReference type="EMBL" id="KAF9506660.1"/>
    </source>
</evidence>
<comment type="caution">
    <text evidence="2">The sequence shown here is derived from an EMBL/GenBank/DDBJ whole genome shotgun (WGS) entry which is preliminary data.</text>
</comment>
<keyword evidence="3" id="KW-1185">Reference proteome</keyword>
<feature type="domain" description="Serine aminopeptidase S33" evidence="1">
    <location>
        <begin position="124"/>
        <end position="330"/>
    </location>
</feature>
<evidence type="ECO:0000259" key="1">
    <source>
        <dbReference type="Pfam" id="PF12146"/>
    </source>
</evidence>
<sequence>MSVLRDVIISPLLSTVGIFPPDPTFGRYVMEPSEEESKYLFSNPALRVRMRRVFITRSSRKGVDVGIGEGQDVKCTADELQNVGGKEWIFYRTVELDTPEAAQAKARGSDLVLLHGKWTPHTPRFLAMGFRIILIDLAAHGKSTGLHVHLPNAFSLAESVHAVLTDLKRLDPEPRKTFLAGSSMGGWTSRYPAPPNPISGLFLVSPLIGIAPESFPPYPIYLLGKILRHIVGRLPLTAPIRGKVSDDPRVEEEFYADERSYRGNMRIATGFALLEGSSALLNSAPSLSVPLRIVHGSHDRATDHRRSVEFYKSTPDVQCKIYEGYEHVMLKVGVDAADDAKRQAVLADMENWLSEKL</sequence>
<name>A0A9P6AIV6_9AGAM</name>
<accession>A0A9P6AIV6</accession>
<dbReference type="Pfam" id="PF12146">
    <property type="entry name" value="Hydrolase_4"/>
    <property type="match status" value="1"/>
</dbReference>
<dbReference type="InterPro" id="IPR029058">
    <property type="entry name" value="AB_hydrolase_fold"/>
</dbReference>
<dbReference type="AlphaFoldDB" id="A0A9P6AIV6"/>
<dbReference type="InterPro" id="IPR022742">
    <property type="entry name" value="Hydrolase_4"/>
</dbReference>
<dbReference type="Gene3D" id="3.40.50.1820">
    <property type="entry name" value="alpha/beta hydrolase"/>
    <property type="match status" value="1"/>
</dbReference>
<evidence type="ECO:0000313" key="3">
    <source>
        <dbReference type="Proteomes" id="UP000886523"/>
    </source>
</evidence>
<protein>
    <recommendedName>
        <fullName evidence="1">Serine aminopeptidase S33 domain-containing protein</fullName>
    </recommendedName>
</protein>
<proteinExistence type="predicted"/>
<dbReference type="SUPFAM" id="SSF53474">
    <property type="entry name" value="alpha/beta-Hydrolases"/>
    <property type="match status" value="1"/>
</dbReference>
<reference evidence="2" key="1">
    <citation type="journal article" date="2020" name="Nat. Commun.">
        <title>Large-scale genome sequencing of mycorrhizal fungi provides insights into the early evolution of symbiotic traits.</title>
        <authorList>
            <person name="Miyauchi S."/>
            <person name="Kiss E."/>
            <person name="Kuo A."/>
            <person name="Drula E."/>
            <person name="Kohler A."/>
            <person name="Sanchez-Garcia M."/>
            <person name="Morin E."/>
            <person name="Andreopoulos B."/>
            <person name="Barry K.W."/>
            <person name="Bonito G."/>
            <person name="Buee M."/>
            <person name="Carver A."/>
            <person name="Chen C."/>
            <person name="Cichocki N."/>
            <person name="Clum A."/>
            <person name="Culley D."/>
            <person name="Crous P.W."/>
            <person name="Fauchery L."/>
            <person name="Girlanda M."/>
            <person name="Hayes R.D."/>
            <person name="Keri Z."/>
            <person name="LaButti K."/>
            <person name="Lipzen A."/>
            <person name="Lombard V."/>
            <person name="Magnuson J."/>
            <person name="Maillard F."/>
            <person name="Murat C."/>
            <person name="Nolan M."/>
            <person name="Ohm R.A."/>
            <person name="Pangilinan J."/>
            <person name="Pereira M.F."/>
            <person name="Perotto S."/>
            <person name="Peter M."/>
            <person name="Pfister S."/>
            <person name="Riley R."/>
            <person name="Sitrit Y."/>
            <person name="Stielow J.B."/>
            <person name="Szollosi G."/>
            <person name="Zifcakova L."/>
            <person name="Stursova M."/>
            <person name="Spatafora J.W."/>
            <person name="Tedersoo L."/>
            <person name="Vaario L.M."/>
            <person name="Yamada A."/>
            <person name="Yan M."/>
            <person name="Wang P."/>
            <person name="Xu J."/>
            <person name="Bruns T."/>
            <person name="Baldrian P."/>
            <person name="Vilgalys R."/>
            <person name="Dunand C."/>
            <person name="Henrissat B."/>
            <person name="Grigoriev I.V."/>
            <person name="Hibbett D."/>
            <person name="Nagy L.G."/>
            <person name="Martin F.M."/>
        </authorList>
    </citation>
    <scope>NUCLEOTIDE SEQUENCE</scope>
    <source>
        <strain evidence="2">UP504</strain>
    </source>
</reference>
<dbReference type="Proteomes" id="UP000886523">
    <property type="component" value="Unassembled WGS sequence"/>
</dbReference>
<dbReference type="InterPro" id="IPR051044">
    <property type="entry name" value="MAG_DAG_Lipase"/>
</dbReference>
<dbReference type="EMBL" id="MU129104">
    <property type="protein sequence ID" value="KAF9506660.1"/>
    <property type="molecule type" value="Genomic_DNA"/>
</dbReference>
<dbReference type="PANTHER" id="PTHR11614">
    <property type="entry name" value="PHOSPHOLIPASE-RELATED"/>
    <property type="match status" value="1"/>
</dbReference>
<dbReference type="OrthoDB" id="10249433at2759"/>